<evidence type="ECO:0000313" key="3">
    <source>
        <dbReference type="EMBL" id="MDT0405799.1"/>
    </source>
</evidence>
<sequence>MTDETGLKEHLTDLAASGVRLTTPLTAERVRARGEQRLRRKRAAVTGGGVLLVAVLAVGGLALTRTPRASDPPAVLPAPTASAFVPPTPAPGEEYGSELGLVYGAMAEGDTVRVTVEQRGTGVVHTLILPRGTLVEVRQLAGGSPADVQLGDLVDRLAGGPRWMFAIDYDGEGRVQSLREAYWLGG</sequence>
<reference evidence="4" key="1">
    <citation type="submission" date="2023-07" db="EMBL/GenBank/DDBJ databases">
        <title>30 novel species of actinomycetes from the DSMZ collection.</title>
        <authorList>
            <person name="Nouioui I."/>
        </authorList>
    </citation>
    <scope>NUCLEOTIDE SEQUENCE [LARGE SCALE GENOMIC DNA]</scope>
    <source>
        <strain evidence="4">DSM 41635</strain>
        <strain evidence="2">DSM 41636</strain>
    </source>
</reference>
<name>A0ABU2QPM1_9ACTN</name>
<keyword evidence="1" id="KW-1133">Transmembrane helix</keyword>
<proteinExistence type="predicted"/>
<dbReference type="EMBL" id="JAVRFA010000004">
    <property type="protein sequence ID" value="MDT0394181.1"/>
    <property type="molecule type" value="Genomic_DNA"/>
</dbReference>
<keyword evidence="1" id="KW-0812">Transmembrane</keyword>
<keyword evidence="5" id="KW-1185">Reference proteome</keyword>
<organism evidence="3 4">
    <name type="scientific">Streptomyces edwardsiae</name>
    <dbReference type="NCBI Taxonomy" id="3075527"/>
    <lineage>
        <taxon>Bacteria</taxon>
        <taxon>Bacillati</taxon>
        <taxon>Actinomycetota</taxon>
        <taxon>Actinomycetes</taxon>
        <taxon>Kitasatosporales</taxon>
        <taxon>Streptomycetaceae</taxon>
        <taxon>Streptomyces</taxon>
    </lineage>
</organism>
<accession>A0ABU2QPM1</accession>
<evidence type="ECO:0000256" key="1">
    <source>
        <dbReference type="SAM" id="Phobius"/>
    </source>
</evidence>
<evidence type="ECO:0000313" key="4">
    <source>
        <dbReference type="Proteomes" id="UP001180503"/>
    </source>
</evidence>
<gene>
    <name evidence="3" type="ORF">RM528_28595</name>
    <name evidence="2" type="ORF">RM705_05590</name>
</gene>
<comment type="caution">
    <text evidence="3">The sequence shown here is derived from an EMBL/GenBank/DDBJ whole genome shotgun (WGS) entry which is preliminary data.</text>
</comment>
<dbReference type="RefSeq" id="WP_311641783.1">
    <property type="nucleotide sequence ID" value="NZ_JAVRFA010000004.1"/>
</dbReference>
<dbReference type="Proteomes" id="UP001183881">
    <property type="component" value="Unassembled WGS sequence"/>
</dbReference>
<evidence type="ECO:0000313" key="2">
    <source>
        <dbReference type="EMBL" id="MDT0394181.1"/>
    </source>
</evidence>
<evidence type="ECO:0000313" key="5">
    <source>
        <dbReference type="Proteomes" id="UP001183881"/>
    </source>
</evidence>
<reference evidence="3" key="2">
    <citation type="submission" date="2024-05" db="EMBL/GenBank/DDBJ databases">
        <title>30 novel species of actinomycetes from the DSMZ collection.</title>
        <authorList>
            <person name="Nouioui I."/>
        </authorList>
    </citation>
    <scope>NUCLEOTIDE SEQUENCE</scope>
    <source>
        <strain evidence="3">DSM 41635</strain>
        <strain evidence="5">DSM 41636</strain>
    </source>
</reference>
<dbReference type="Proteomes" id="UP001180503">
    <property type="component" value="Unassembled WGS sequence"/>
</dbReference>
<keyword evidence="1" id="KW-0472">Membrane</keyword>
<feature type="transmembrane region" description="Helical" evidence="1">
    <location>
        <begin position="43"/>
        <end position="63"/>
    </location>
</feature>
<protein>
    <submittedName>
        <fullName evidence="3">Uncharacterized protein</fullName>
    </submittedName>
</protein>
<dbReference type="EMBL" id="JAVRFB010000028">
    <property type="protein sequence ID" value="MDT0405799.1"/>
    <property type="molecule type" value="Genomic_DNA"/>
</dbReference>